<dbReference type="Pfam" id="PF12802">
    <property type="entry name" value="MarR_2"/>
    <property type="match status" value="1"/>
</dbReference>
<evidence type="ECO:0000256" key="3">
    <source>
        <dbReference type="ARBA" id="ARBA00023163"/>
    </source>
</evidence>
<feature type="domain" description="HTH marR-type" evidence="4">
    <location>
        <begin position="30"/>
        <end position="164"/>
    </location>
</feature>
<dbReference type="Proteomes" id="UP001165565">
    <property type="component" value="Unassembled WGS sequence"/>
</dbReference>
<evidence type="ECO:0000313" key="6">
    <source>
        <dbReference type="Proteomes" id="UP001165565"/>
    </source>
</evidence>
<evidence type="ECO:0000259" key="4">
    <source>
        <dbReference type="PROSITE" id="PS50995"/>
    </source>
</evidence>
<evidence type="ECO:0000256" key="2">
    <source>
        <dbReference type="ARBA" id="ARBA00023125"/>
    </source>
</evidence>
<sequence>MREDQSHDPFELSTGRYADFFAPQSREDLEFRLTRKLVLTARRWTQVSEERIRAATGQSRARWQTLLALAFADAAITTTTLSARLGMAWPPLIRTLNALEADGLIRRDEHPQDKRSRTIDVTEEGYRVIEAVKPILAQVRRETLALVDDSQLQLATDLLDAVLAGATRAAGADGRG</sequence>
<dbReference type="GO" id="GO:0003700">
    <property type="term" value="F:DNA-binding transcription factor activity"/>
    <property type="evidence" value="ECO:0007669"/>
    <property type="project" value="InterPro"/>
</dbReference>
<dbReference type="EMBL" id="JANFAV010000001">
    <property type="protein sequence ID" value="MCW6533499.1"/>
    <property type="molecule type" value="Genomic_DNA"/>
</dbReference>
<keyword evidence="6" id="KW-1185">Reference proteome</keyword>
<dbReference type="InterPro" id="IPR036390">
    <property type="entry name" value="WH_DNA-bd_sf"/>
</dbReference>
<dbReference type="PANTHER" id="PTHR33164">
    <property type="entry name" value="TRANSCRIPTIONAL REGULATOR, MARR FAMILY"/>
    <property type="match status" value="1"/>
</dbReference>
<dbReference type="GO" id="GO:0003677">
    <property type="term" value="F:DNA binding"/>
    <property type="evidence" value="ECO:0007669"/>
    <property type="project" value="UniProtKB-KW"/>
</dbReference>
<dbReference type="SMART" id="SM00347">
    <property type="entry name" value="HTH_MARR"/>
    <property type="match status" value="1"/>
</dbReference>
<name>A0AA41ZAV8_9SPHN</name>
<keyword evidence="3" id="KW-0804">Transcription</keyword>
<keyword evidence="2" id="KW-0238">DNA-binding</keyword>
<dbReference type="InterPro" id="IPR039422">
    <property type="entry name" value="MarR/SlyA-like"/>
</dbReference>
<comment type="caution">
    <text evidence="5">The sequence shown here is derived from an EMBL/GenBank/DDBJ whole genome shotgun (WGS) entry which is preliminary data.</text>
</comment>
<dbReference type="InterPro" id="IPR000835">
    <property type="entry name" value="HTH_MarR-typ"/>
</dbReference>
<evidence type="ECO:0000256" key="1">
    <source>
        <dbReference type="ARBA" id="ARBA00023015"/>
    </source>
</evidence>
<evidence type="ECO:0000313" key="5">
    <source>
        <dbReference type="EMBL" id="MCW6533499.1"/>
    </source>
</evidence>
<accession>A0AA41ZAV8</accession>
<proteinExistence type="predicted"/>
<gene>
    <name evidence="5" type="ORF">NEE01_01735</name>
</gene>
<dbReference type="RefSeq" id="WP_179514235.1">
    <property type="nucleotide sequence ID" value="NZ_JANFAU010000001.1"/>
</dbReference>
<dbReference type="SUPFAM" id="SSF46785">
    <property type="entry name" value="Winged helix' DNA-binding domain"/>
    <property type="match status" value="1"/>
</dbReference>
<dbReference type="PRINTS" id="PR00598">
    <property type="entry name" value="HTHMARR"/>
</dbReference>
<dbReference type="AlphaFoldDB" id="A0AA41ZAV8"/>
<organism evidence="5 6">
    <name type="scientific">Sphingomonas lycopersici</name>
    <dbReference type="NCBI Taxonomy" id="2951807"/>
    <lineage>
        <taxon>Bacteria</taxon>
        <taxon>Pseudomonadati</taxon>
        <taxon>Pseudomonadota</taxon>
        <taxon>Alphaproteobacteria</taxon>
        <taxon>Sphingomonadales</taxon>
        <taxon>Sphingomonadaceae</taxon>
        <taxon>Sphingomonas</taxon>
    </lineage>
</organism>
<dbReference type="PROSITE" id="PS50995">
    <property type="entry name" value="HTH_MARR_2"/>
    <property type="match status" value="1"/>
</dbReference>
<dbReference type="Gene3D" id="1.10.10.10">
    <property type="entry name" value="Winged helix-like DNA-binding domain superfamily/Winged helix DNA-binding domain"/>
    <property type="match status" value="1"/>
</dbReference>
<protein>
    <submittedName>
        <fullName evidence="5">MarR family transcriptional regulator</fullName>
    </submittedName>
</protein>
<dbReference type="PANTHER" id="PTHR33164:SF64">
    <property type="entry name" value="TRANSCRIPTIONAL REGULATOR SLYA"/>
    <property type="match status" value="1"/>
</dbReference>
<dbReference type="InterPro" id="IPR036388">
    <property type="entry name" value="WH-like_DNA-bd_sf"/>
</dbReference>
<keyword evidence="1" id="KW-0805">Transcription regulation</keyword>
<reference evidence="5" key="1">
    <citation type="submission" date="2022-06" db="EMBL/GenBank/DDBJ databases">
        <title>Sphingomonas sp. nov. isolated from rhizosphere soil of tomato.</title>
        <authorList>
            <person name="Dong H."/>
            <person name="Gao R."/>
        </authorList>
    </citation>
    <scope>NUCLEOTIDE SEQUENCE</scope>
    <source>
        <strain evidence="5">MMSM24</strain>
    </source>
</reference>
<dbReference type="GO" id="GO:0006950">
    <property type="term" value="P:response to stress"/>
    <property type="evidence" value="ECO:0007669"/>
    <property type="project" value="TreeGrafter"/>
</dbReference>